<accession>A0ABQ5JW94</accession>
<feature type="domain" description="RRM" evidence="3">
    <location>
        <begin position="1"/>
        <end position="73"/>
    </location>
</feature>
<protein>
    <recommendedName>
        <fullName evidence="3">RRM domain-containing protein</fullName>
    </recommendedName>
</protein>
<feature type="region of interest" description="Disordered" evidence="2">
    <location>
        <begin position="160"/>
        <end position="212"/>
    </location>
</feature>
<dbReference type="PROSITE" id="PS50102">
    <property type="entry name" value="RRM"/>
    <property type="match status" value="1"/>
</dbReference>
<evidence type="ECO:0000313" key="4">
    <source>
        <dbReference type="EMBL" id="GKT15098.1"/>
    </source>
</evidence>
<reference evidence="4" key="1">
    <citation type="submission" date="2022-03" db="EMBL/GenBank/DDBJ databases">
        <title>Draft genome sequence of Aduncisulcus paluster, a free-living microaerophilic Fornicata.</title>
        <authorList>
            <person name="Yuyama I."/>
            <person name="Kume K."/>
            <person name="Tamura T."/>
            <person name="Inagaki Y."/>
            <person name="Hashimoto T."/>
        </authorList>
    </citation>
    <scope>NUCLEOTIDE SEQUENCE</scope>
    <source>
        <strain evidence="4">NY0171</strain>
    </source>
</reference>
<dbReference type="SMART" id="SM00360">
    <property type="entry name" value="RRM"/>
    <property type="match status" value="1"/>
</dbReference>
<feature type="region of interest" description="Disordered" evidence="2">
    <location>
        <begin position="86"/>
        <end position="114"/>
    </location>
</feature>
<evidence type="ECO:0000256" key="2">
    <source>
        <dbReference type="SAM" id="MobiDB-lite"/>
    </source>
</evidence>
<evidence type="ECO:0000256" key="1">
    <source>
        <dbReference type="PROSITE-ProRule" id="PRU00176"/>
    </source>
</evidence>
<keyword evidence="1" id="KW-0694">RNA-binding</keyword>
<feature type="non-terminal residue" evidence="4">
    <location>
        <position position="240"/>
    </location>
</feature>
<dbReference type="InterPro" id="IPR035979">
    <property type="entry name" value="RBD_domain_sf"/>
</dbReference>
<evidence type="ECO:0000259" key="3">
    <source>
        <dbReference type="PROSITE" id="PS50102"/>
    </source>
</evidence>
<dbReference type="InterPro" id="IPR000504">
    <property type="entry name" value="RRM_dom"/>
</dbReference>
<dbReference type="EMBL" id="BQXS01011650">
    <property type="protein sequence ID" value="GKT15098.1"/>
    <property type="molecule type" value="Genomic_DNA"/>
</dbReference>
<dbReference type="Proteomes" id="UP001057375">
    <property type="component" value="Unassembled WGS sequence"/>
</dbReference>
<feature type="compositionally biased region" description="Polar residues" evidence="2">
    <location>
        <begin position="190"/>
        <end position="209"/>
    </location>
</feature>
<dbReference type="Pfam" id="PF00076">
    <property type="entry name" value="RRM_1"/>
    <property type="match status" value="1"/>
</dbReference>
<name>A0ABQ5JW94_9EUKA</name>
<comment type="caution">
    <text evidence="4">The sequence shown here is derived from an EMBL/GenBank/DDBJ whole genome shotgun (WGS) entry which is preliminary data.</text>
</comment>
<keyword evidence="5" id="KW-1185">Reference proteome</keyword>
<dbReference type="InterPro" id="IPR012677">
    <property type="entry name" value="Nucleotide-bd_a/b_plait_sf"/>
</dbReference>
<organism evidence="4 5">
    <name type="scientific">Aduncisulcus paluster</name>
    <dbReference type="NCBI Taxonomy" id="2918883"/>
    <lineage>
        <taxon>Eukaryota</taxon>
        <taxon>Metamonada</taxon>
        <taxon>Carpediemonas-like organisms</taxon>
        <taxon>Aduncisulcus</taxon>
    </lineage>
</organism>
<sequence>MTIFLHGIPEQVSLDELRALTNKFGTVTRIAHKSGYKYAFIDYSSGEEEDRAISNLHGTTQFGMRIGAEKAKKSPAKTHNCEEIHYKPSEKSPQPIPPHRSTSCESFPPPVTSHQFPQQQFMYNPLDPAFRRASLPVDFRPSSDITQHAQIYQRSGVYPPHHHPGHFSVPVKSFPLTHPYGQHPPPLQNPVKSRSPSQSSVTGVSTTPQPRHDQLSSLLHAIEPLDLIQKVSLLQKLKGM</sequence>
<gene>
    <name evidence="4" type="ORF">ADUPG1_010619</name>
</gene>
<evidence type="ECO:0000313" key="5">
    <source>
        <dbReference type="Proteomes" id="UP001057375"/>
    </source>
</evidence>
<dbReference type="Gene3D" id="3.30.70.330">
    <property type="match status" value="1"/>
</dbReference>
<dbReference type="SUPFAM" id="SSF54928">
    <property type="entry name" value="RNA-binding domain, RBD"/>
    <property type="match status" value="1"/>
</dbReference>
<proteinExistence type="predicted"/>